<organism evidence="1 2">
    <name type="scientific">Arctium lappa</name>
    <name type="common">Greater burdock</name>
    <name type="synonym">Lappa major</name>
    <dbReference type="NCBI Taxonomy" id="4217"/>
    <lineage>
        <taxon>Eukaryota</taxon>
        <taxon>Viridiplantae</taxon>
        <taxon>Streptophyta</taxon>
        <taxon>Embryophyta</taxon>
        <taxon>Tracheophyta</taxon>
        <taxon>Spermatophyta</taxon>
        <taxon>Magnoliopsida</taxon>
        <taxon>eudicotyledons</taxon>
        <taxon>Gunneridae</taxon>
        <taxon>Pentapetalae</taxon>
        <taxon>asterids</taxon>
        <taxon>campanulids</taxon>
        <taxon>Asterales</taxon>
        <taxon>Asteraceae</taxon>
        <taxon>Carduoideae</taxon>
        <taxon>Cardueae</taxon>
        <taxon>Arctiinae</taxon>
        <taxon>Arctium</taxon>
    </lineage>
</organism>
<comment type="caution">
    <text evidence="1">The sequence shown here is derived from an EMBL/GenBank/DDBJ whole genome shotgun (WGS) entry which is preliminary data.</text>
</comment>
<accession>A0ACB9FPA8</accession>
<protein>
    <submittedName>
        <fullName evidence="1">Uncharacterized protein</fullName>
    </submittedName>
</protein>
<gene>
    <name evidence="1" type="ORF">L6452_04138</name>
</gene>
<sequence>MNGTLGLLGGIHGGGGGGSTTGGSMLTDSEEDDIINDHDMLTEVSSSYPVDDDDGDLELGLGLSIGGGGLSTNEEGSRSFWRPNPSCSSSSSSSSSSFVNIPNSSIAIDSVSPPNATSVIGWPPIRRSHRMPILANRIKSELKEYSSRANGYLSVKVNMDGTLIGRKVDLNAHSSYETLARTLEDMFYGKLSSIETVGSSRLLNGASEFVLTYEDKDGDCMLVGDVPWQMFVSSVKRLRILKNPKSRNC</sequence>
<keyword evidence="2" id="KW-1185">Reference proteome</keyword>
<reference evidence="2" key="1">
    <citation type="journal article" date="2022" name="Mol. Ecol. Resour.">
        <title>The genomes of chicory, endive, great burdock and yacon provide insights into Asteraceae palaeo-polyploidization history and plant inulin production.</title>
        <authorList>
            <person name="Fan W."/>
            <person name="Wang S."/>
            <person name="Wang H."/>
            <person name="Wang A."/>
            <person name="Jiang F."/>
            <person name="Liu H."/>
            <person name="Zhao H."/>
            <person name="Xu D."/>
            <person name="Zhang Y."/>
        </authorList>
    </citation>
    <scope>NUCLEOTIDE SEQUENCE [LARGE SCALE GENOMIC DNA]</scope>
    <source>
        <strain evidence="2">cv. Niubang</strain>
    </source>
</reference>
<name>A0ACB9FPA8_ARCLA</name>
<evidence type="ECO:0000313" key="2">
    <source>
        <dbReference type="Proteomes" id="UP001055879"/>
    </source>
</evidence>
<evidence type="ECO:0000313" key="1">
    <source>
        <dbReference type="EMBL" id="KAI3772942.1"/>
    </source>
</evidence>
<proteinExistence type="predicted"/>
<reference evidence="1 2" key="2">
    <citation type="journal article" date="2022" name="Mol. Ecol. Resour.">
        <title>The genomes of chicory, endive, great burdock and yacon provide insights into Asteraceae paleo-polyploidization history and plant inulin production.</title>
        <authorList>
            <person name="Fan W."/>
            <person name="Wang S."/>
            <person name="Wang H."/>
            <person name="Wang A."/>
            <person name="Jiang F."/>
            <person name="Liu H."/>
            <person name="Zhao H."/>
            <person name="Xu D."/>
            <person name="Zhang Y."/>
        </authorList>
    </citation>
    <scope>NUCLEOTIDE SEQUENCE [LARGE SCALE GENOMIC DNA]</scope>
    <source>
        <strain evidence="2">cv. Niubang</strain>
    </source>
</reference>
<dbReference type="Proteomes" id="UP001055879">
    <property type="component" value="Linkage Group LG01"/>
</dbReference>
<dbReference type="EMBL" id="CM042047">
    <property type="protein sequence ID" value="KAI3772942.1"/>
    <property type="molecule type" value="Genomic_DNA"/>
</dbReference>